<proteinExistence type="predicted"/>
<feature type="compositionally biased region" description="Polar residues" evidence="2">
    <location>
        <begin position="234"/>
        <end position="243"/>
    </location>
</feature>
<gene>
    <name evidence="4" type="ORF">Tci_018223</name>
</gene>
<protein>
    <recommendedName>
        <fullName evidence="3">CCHC-type domain-containing protein</fullName>
    </recommendedName>
</protein>
<sequence length="261" mass="28606">METSESPPTQTTLTSFVQPSCICLSPSTTSSSSPPPSLLPSLSRKRSRSPSPPPPVAVSPPAPSVVALTAAAPALPVTDEIIQEVIPLLVTRLARHDGVTNEVLDEMDEIPLEGIESVKDDVESLRAKLASTDQETVTLSVRVETLEKRDEDYQEIDRLKITKLRSQNNATTRQGMNSVEILQIVAQQRVTNAIEGLSFLQQLRDRLVANQKTAVTCYKCGKQRHYKDECSKLKNQNYGNQKGNEGKAREDPNFVVDNGNA</sequence>
<reference evidence="4" key="1">
    <citation type="journal article" date="2019" name="Sci. Rep.">
        <title>Draft genome of Tanacetum cinerariifolium, the natural source of mosquito coil.</title>
        <authorList>
            <person name="Yamashiro T."/>
            <person name="Shiraishi A."/>
            <person name="Satake H."/>
            <person name="Nakayama K."/>
        </authorList>
    </citation>
    <scope>NUCLEOTIDE SEQUENCE</scope>
</reference>
<dbReference type="EMBL" id="BKCJ010002099">
    <property type="protein sequence ID" value="GEU46245.1"/>
    <property type="molecule type" value="Genomic_DNA"/>
</dbReference>
<feature type="compositionally biased region" description="Pro residues" evidence="2">
    <location>
        <begin position="50"/>
        <end position="61"/>
    </location>
</feature>
<keyword evidence="1" id="KW-0479">Metal-binding</keyword>
<dbReference type="PROSITE" id="PS50158">
    <property type="entry name" value="ZF_CCHC"/>
    <property type="match status" value="1"/>
</dbReference>
<feature type="region of interest" description="Disordered" evidence="2">
    <location>
        <begin position="234"/>
        <end position="261"/>
    </location>
</feature>
<dbReference type="InterPro" id="IPR001878">
    <property type="entry name" value="Znf_CCHC"/>
</dbReference>
<name>A0A6L2KE30_TANCI</name>
<evidence type="ECO:0000256" key="1">
    <source>
        <dbReference type="PROSITE-ProRule" id="PRU00047"/>
    </source>
</evidence>
<evidence type="ECO:0000313" key="4">
    <source>
        <dbReference type="EMBL" id="GEU46245.1"/>
    </source>
</evidence>
<dbReference type="Gene3D" id="4.10.60.10">
    <property type="entry name" value="Zinc finger, CCHC-type"/>
    <property type="match status" value="1"/>
</dbReference>
<evidence type="ECO:0000256" key="2">
    <source>
        <dbReference type="SAM" id="MobiDB-lite"/>
    </source>
</evidence>
<dbReference type="AlphaFoldDB" id="A0A6L2KE30"/>
<dbReference type="GO" id="GO:0003676">
    <property type="term" value="F:nucleic acid binding"/>
    <property type="evidence" value="ECO:0007669"/>
    <property type="project" value="InterPro"/>
</dbReference>
<feature type="region of interest" description="Disordered" evidence="2">
    <location>
        <begin position="24"/>
        <end position="61"/>
    </location>
</feature>
<keyword evidence="1" id="KW-0863">Zinc-finger</keyword>
<dbReference type="GO" id="GO:0008270">
    <property type="term" value="F:zinc ion binding"/>
    <property type="evidence" value="ECO:0007669"/>
    <property type="project" value="UniProtKB-KW"/>
</dbReference>
<comment type="caution">
    <text evidence="4">The sequence shown here is derived from an EMBL/GenBank/DDBJ whole genome shotgun (WGS) entry which is preliminary data.</text>
</comment>
<keyword evidence="1" id="KW-0862">Zinc</keyword>
<feature type="domain" description="CCHC-type" evidence="3">
    <location>
        <begin position="217"/>
        <end position="232"/>
    </location>
</feature>
<organism evidence="4">
    <name type="scientific">Tanacetum cinerariifolium</name>
    <name type="common">Dalmatian daisy</name>
    <name type="synonym">Chrysanthemum cinerariifolium</name>
    <dbReference type="NCBI Taxonomy" id="118510"/>
    <lineage>
        <taxon>Eukaryota</taxon>
        <taxon>Viridiplantae</taxon>
        <taxon>Streptophyta</taxon>
        <taxon>Embryophyta</taxon>
        <taxon>Tracheophyta</taxon>
        <taxon>Spermatophyta</taxon>
        <taxon>Magnoliopsida</taxon>
        <taxon>eudicotyledons</taxon>
        <taxon>Gunneridae</taxon>
        <taxon>Pentapetalae</taxon>
        <taxon>asterids</taxon>
        <taxon>campanulids</taxon>
        <taxon>Asterales</taxon>
        <taxon>Asteraceae</taxon>
        <taxon>Asteroideae</taxon>
        <taxon>Anthemideae</taxon>
        <taxon>Anthemidinae</taxon>
        <taxon>Tanacetum</taxon>
    </lineage>
</organism>
<evidence type="ECO:0000259" key="3">
    <source>
        <dbReference type="PROSITE" id="PS50158"/>
    </source>
</evidence>
<accession>A0A6L2KE30</accession>